<dbReference type="Pfam" id="PF04773">
    <property type="entry name" value="FecR"/>
    <property type="match status" value="1"/>
</dbReference>
<gene>
    <name evidence="3" type="ORF">DAH66_15970</name>
</gene>
<dbReference type="PIRSF" id="PIRSF018266">
    <property type="entry name" value="FecR"/>
    <property type="match status" value="1"/>
</dbReference>
<keyword evidence="1" id="KW-1133">Transmembrane helix</keyword>
<protein>
    <submittedName>
        <fullName evidence="3">Fe2+-dicitrate sensor membrane component</fullName>
    </submittedName>
</protein>
<evidence type="ECO:0000256" key="1">
    <source>
        <dbReference type="SAM" id="Phobius"/>
    </source>
</evidence>
<dbReference type="Gene3D" id="2.60.120.1440">
    <property type="match status" value="1"/>
</dbReference>
<keyword evidence="1" id="KW-0812">Transmembrane</keyword>
<organism evidence="3 4">
    <name type="scientific">Sphingomonas koreensis</name>
    <dbReference type="NCBI Taxonomy" id="93064"/>
    <lineage>
        <taxon>Bacteria</taxon>
        <taxon>Pseudomonadati</taxon>
        <taxon>Pseudomonadota</taxon>
        <taxon>Alphaproteobacteria</taxon>
        <taxon>Sphingomonadales</taxon>
        <taxon>Sphingomonadaceae</taxon>
        <taxon>Sphingomonas</taxon>
    </lineage>
</organism>
<dbReference type="AlphaFoldDB" id="A0A430G0D3"/>
<comment type="caution">
    <text evidence="3">The sequence shown here is derived from an EMBL/GenBank/DDBJ whole genome shotgun (WGS) entry which is preliminary data.</text>
</comment>
<accession>A0A430G0D3</accession>
<dbReference type="GO" id="GO:0016989">
    <property type="term" value="F:sigma factor antagonist activity"/>
    <property type="evidence" value="ECO:0007669"/>
    <property type="project" value="TreeGrafter"/>
</dbReference>
<name>A0A430G0D3_9SPHN</name>
<dbReference type="Proteomes" id="UP000287746">
    <property type="component" value="Unassembled WGS sequence"/>
</dbReference>
<sequence length="321" mass="34232">MTMESNALPTPEIAEAARLWAIRAGDPGFSDWDGFTQWLEESPTHLAAYEAALAQADEAAELLAAEPRPAWQPQQETGYRPPRRRWLAGAAIAAAVAGVTGWGLIDRGHAPEQIATAPGERRTIELADGSRILLNGNTRVTIDRDTPRHVELAQGEALFEVKHDEANPFLVVTGKTRLLDAGTVFNVIAEEGTLDVEVAEGAVIYQPGANQVRLDAGDGLSRARADAVPVLRKANTQNVGGWRTGALYYDKAPLDRVAQDLTRNLGRSVTVEGSGFAPYTGALMLNGSAEDVLARAAPLLGVRFTAQGKGWVMSPANGSPP</sequence>
<dbReference type="EMBL" id="QQYZ01000017">
    <property type="protein sequence ID" value="RSY80252.1"/>
    <property type="molecule type" value="Genomic_DNA"/>
</dbReference>
<dbReference type="PANTHER" id="PTHR30273:SF2">
    <property type="entry name" value="PROTEIN FECR"/>
    <property type="match status" value="1"/>
</dbReference>
<dbReference type="RefSeq" id="WP_126005109.1">
    <property type="nucleotide sequence ID" value="NZ_QQYZ01000017.1"/>
</dbReference>
<evidence type="ECO:0000259" key="2">
    <source>
        <dbReference type="Pfam" id="PF04773"/>
    </source>
</evidence>
<evidence type="ECO:0000313" key="4">
    <source>
        <dbReference type="Proteomes" id="UP000287746"/>
    </source>
</evidence>
<dbReference type="PANTHER" id="PTHR30273">
    <property type="entry name" value="PERIPLASMIC SIGNAL SENSOR AND SIGMA FACTOR ACTIVATOR FECR-RELATED"/>
    <property type="match status" value="1"/>
</dbReference>
<keyword evidence="1" id="KW-0472">Membrane</keyword>
<feature type="domain" description="FecR protein" evidence="2">
    <location>
        <begin position="113"/>
        <end position="203"/>
    </location>
</feature>
<proteinExistence type="predicted"/>
<dbReference type="InterPro" id="IPR012373">
    <property type="entry name" value="Ferrdict_sens_TM"/>
</dbReference>
<reference evidence="3 4" key="1">
    <citation type="submission" date="2018-07" db="EMBL/GenBank/DDBJ databases">
        <title>Genomic and Epidemiologic Investigation of an Indolent Hospital Outbreak.</title>
        <authorList>
            <person name="Johnson R.C."/>
            <person name="Deming C."/>
            <person name="Conlan S."/>
            <person name="Zellmer C.J."/>
            <person name="Michelin A.V."/>
            <person name="Lee-Lin S."/>
            <person name="Thomas P.J."/>
            <person name="Park M."/>
            <person name="Weingarten R.A."/>
            <person name="Less J."/>
            <person name="Dekker J.P."/>
            <person name="Frank K.M."/>
            <person name="Musser K.A."/>
            <person name="Mcquiston J.R."/>
            <person name="Henderson D.K."/>
            <person name="Lau A.F."/>
            <person name="Palmore T.N."/>
            <person name="Segre J.A."/>
        </authorList>
    </citation>
    <scope>NUCLEOTIDE SEQUENCE [LARGE SCALE GENOMIC DNA]</scope>
    <source>
        <strain evidence="3 4">SK-CDC1_0717</strain>
    </source>
</reference>
<feature type="transmembrane region" description="Helical" evidence="1">
    <location>
        <begin position="86"/>
        <end position="105"/>
    </location>
</feature>
<evidence type="ECO:0000313" key="3">
    <source>
        <dbReference type="EMBL" id="RSY80252.1"/>
    </source>
</evidence>
<dbReference type="InterPro" id="IPR006860">
    <property type="entry name" value="FecR"/>
</dbReference>